<gene>
    <name evidence="1" type="ORF">BU25DRAFT_257452</name>
</gene>
<keyword evidence="2" id="KW-1185">Reference proteome</keyword>
<name>A0ACB6S803_9PLEO</name>
<protein>
    <submittedName>
        <fullName evidence="1">Uncharacterized protein</fullName>
    </submittedName>
</protein>
<sequence length="114" mass="12408">MFDVFGNGAGTIWEGSDQLAVSALGYALRPTLNRKNASKFKRLNAVLMCPRSGGLDSLLLLTQGEEHARVPCTPSLRFFSLLILALHHPPGQHCSNKRHKSMDCPATCSENSIS</sequence>
<organism evidence="1 2">
    <name type="scientific">Macroventuria anomochaeta</name>
    <dbReference type="NCBI Taxonomy" id="301207"/>
    <lineage>
        <taxon>Eukaryota</taxon>
        <taxon>Fungi</taxon>
        <taxon>Dikarya</taxon>
        <taxon>Ascomycota</taxon>
        <taxon>Pezizomycotina</taxon>
        <taxon>Dothideomycetes</taxon>
        <taxon>Pleosporomycetidae</taxon>
        <taxon>Pleosporales</taxon>
        <taxon>Pleosporineae</taxon>
        <taxon>Didymellaceae</taxon>
        <taxon>Macroventuria</taxon>
    </lineage>
</organism>
<dbReference type="EMBL" id="MU006707">
    <property type="protein sequence ID" value="KAF2630411.1"/>
    <property type="molecule type" value="Genomic_DNA"/>
</dbReference>
<comment type="caution">
    <text evidence="1">The sequence shown here is derived from an EMBL/GenBank/DDBJ whole genome shotgun (WGS) entry which is preliminary data.</text>
</comment>
<evidence type="ECO:0000313" key="2">
    <source>
        <dbReference type="Proteomes" id="UP000799754"/>
    </source>
</evidence>
<accession>A0ACB6S803</accession>
<reference evidence="1" key="1">
    <citation type="journal article" date="2020" name="Stud. Mycol.">
        <title>101 Dothideomycetes genomes: a test case for predicting lifestyles and emergence of pathogens.</title>
        <authorList>
            <person name="Haridas S."/>
            <person name="Albert R."/>
            <person name="Binder M."/>
            <person name="Bloem J."/>
            <person name="Labutti K."/>
            <person name="Salamov A."/>
            <person name="Andreopoulos B."/>
            <person name="Baker S."/>
            <person name="Barry K."/>
            <person name="Bills G."/>
            <person name="Bluhm B."/>
            <person name="Cannon C."/>
            <person name="Castanera R."/>
            <person name="Culley D."/>
            <person name="Daum C."/>
            <person name="Ezra D."/>
            <person name="Gonzalez J."/>
            <person name="Henrissat B."/>
            <person name="Kuo A."/>
            <person name="Liang C."/>
            <person name="Lipzen A."/>
            <person name="Lutzoni F."/>
            <person name="Magnuson J."/>
            <person name="Mondo S."/>
            <person name="Nolan M."/>
            <person name="Ohm R."/>
            <person name="Pangilinan J."/>
            <person name="Park H.-J."/>
            <person name="Ramirez L."/>
            <person name="Alfaro M."/>
            <person name="Sun H."/>
            <person name="Tritt A."/>
            <person name="Yoshinaga Y."/>
            <person name="Zwiers L.-H."/>
            <person name="Turgeon B."/>
            <person name="Goodwin S."/>
            <person name="Spatafora J."/>
            <person name="Crous P."/>
            <person name="Grigoriev I."/>
        </authorList>
    </citation>
    <scope>NUCLEOTIDE SEQUENCE</scope>
    <source>
        <strain evidence="1">CBS 525.71</strain>
    </source>
</reference>
<proteinExistence type="predicted"/>
<evidence type="ECO:0000313" key="1">
    <source>
        <dbReference type="EMBL" id="KAF2630411.1"/>
    </source>
</evidence>
<dbReference type="Proteomes" id="UP000799754">
    <property type="component" value="Unassembled WGS sequence"/>
</dbReference>